<organism evidence="1 2">
    <name type="scientific">Acrocarpospora phusangensis</name>
    <dbReference type="NCBI Taxonomy" id="1070424"/>
    <lineage>
        <taxon>Bacteria</taxon>
        <taxon>Bacillati</taxon>
        <taxon>Actinomycetota</taxon>
        <taxon>Actinomycetes</taxon>
        <taxon>Streptosporangiales</taxon>
        <taxon>Streptosporangiaceae</taxon>
        <taxon>Acrocarpospora</taxon>
    </lineage>
</organism>
<reference evidence="1" key="1">
    <citation type="submission" date="2021-01" db="EMBL/GenBank/DDBJ databases">
        <title>Whole genome shotgun sequence of Acrocarpospora phusangensis NBRC 108782.</title>
        <authorList>
            <person name="Komaki H."/>
            <person name="Tamura T."/>
        </authorList>
    </citation>
    <scope>NUCLEOTIDE SEQUENCE</scope>
    <source>
        <strain evidence="1">NBRC 108782</strain>
    </source>
</reference>
<dbReference type="InterPro" id="IPR034660">
    <property type="entry name" value="DinB/YfiT-like"/>
</dbReference>
<evidence type="ECO:0000313" key="1">
    <source>
        <dbReference type="EMBL" id="GIH28151.1"/>
    </source>
</evidence>
<dbReference type="EMBL" id="BOOA01000073">
    <property type="protein sequence ID" value="GIH28151.1"/>
    <property type="molecule type" value="Genomic_DNA"/>
</dbReference>
<dbReference type="Gene3D" id="1.20.120.450">
    <property type="entry name" value="dinb family like domain"/>
    <property type="match status" value="1"/>
</dbReference>
<evidence type="ECO:0008006" key="3">
    <source>
        <dbReference type="Google" id="ProtNLM"/>
    </source>
</evidence>
<proteinExistence type="predicted"/>
<dbReference type="Proteomes" id="UP000640052">
    <property type="component" value="Unassembled WGS sequence"/>
</dbReference>
<accession>A0A919QG00</accession>
<evidence type="ECO:0000313" key="2">
    <source>
        <dbReference type="Proteomes" id="UP000640052"/>
    </source>
</evidence>
<dbReference type="RefSeq" id="WP_204044783.1">
    <property type="nucleotide sequence ID" value="NZ_BOOA01000073.1"/>
</dbReference>
<dbReference type="AlphaFoldDB" id="A0A919QG00"/>
<keyword evidence="2" id="KW-1185">Reference proteome</keyword>
<comment type="caution">
    <text evidence="1">The sequence shown here is derived from an EMBL/GenBank/DDBJ whole genome shotgun (WGS) entry which is preliminary data.</text>
</comment>
<gene>
    <name evidence="1" type="ORF">Aph01nite_64610</name>
</gene>
<dbReference type="SUPFAM" id="SSF109854">
    <property type="entry name" value="DinB/YfiT-like putative metalloenzymes"/>
    <property type="match status" value="1"/>
</dbReference>
<sequence length="179" mass="19616">MSDEVPTTDDREPALVVTSMIDRVLDLAATWTVWDGRPVRADERVYTPHKAIRRVTDHLIDHLAEVEARLAGNPTILDRWHASASTTSADLAAFTDQDLDEARSRLTRLGRIWADRLTALTPDQLDRSPGEGWTFRQIAFHLADSAYYANAVGDLSAVGPIADLLSASHEPSPADDCGG</sequence>
<name>A0A919QG00_9ACTN</name>
<protein>
    <recommendedName>
        <fullName evidence="3">Mycothiol-dependent maleylpyruvate isomerase metal-binding domain-containing protein</fullName>
    </recommendedName>
</protein>